<feature type="transmembrane region" description="Helical" evidence="7">
    <location>
        <begin position="82"/>
        <end position="102"/>
    </location>
</feature>
<protein>
    <submittedName>
        <fullName evidence="9">FtsX-like permease family protein</fullName>
    </submittedName>
</protein>
<sequence length="422" mass="43722">MATGTVLLLASAGVVALARQNDEPTTGLYLVAGAGLVAFAGVIVLSPLLVRAAVAAVSPLMRALGVSTALAADNARRNPRRAATAMIALTVGATLITGYSVVNASLMATTTDMLDQRFPADYQVRTQLTEEGPGVPPEVARDLRESPEVAEVVAQRSASAETGEGLVLYTTFRGVPLEEAADGGTDAGDLADVGPGRVAVVADVAGERSVGDTLALTTGEGEREYEIAAVAEGAQDSWSVLMHPEDFASAFPGVRGDDTLLVSGAESAGDEELRDAVYAAVEDRPRLQVDSMAQRRQQYEDVLNTAFLAVVAMLGLAVVIAVFGIANTLALSVLERTRESAVLRAMGLKRAQLRVMLMWEAVLMCLIGALVGVGLGVFFGWAASAAVLDDLLFRVPTAQIAAFLAAAVAAGMLASALPSRRA</sequence>
<feature type="transmembrane region" description="Helical" evidence="7">
    <location>
        <begin position="306"/>
        <end position="334"/>
    </location>
</feature>
<comment type="subcellular location">
    <subcellularLocation>
        <location evidence="1">Cell membrane</location>
        <topology evidence="1">Multi-pass membrane protein</topology>
    </subcellularLocation>
</comment>
<accession>A0ABW3BKZ4</accession>
<keyword evidence="4 7" id="KW-1133">Transmembrane helix</keyword>
<feature type="transmembrane region" description="Helical" evidence="7">
    <location>
        <begin position="355"/>
        <end position="378"/>
    </location>
</feature>
<dbReference type="Pfam" id="PF02687">
    <property type="entry name" value="FtsX"/>
    <property type="match status" value="1"/>
</dbReference>
<dbReference type="EMBL" id="JBHTHR010001039">
    <property type="protein sequence ID" value="MFD0803664.1"/>
    <property type="molecule type" value="Genomic_DNA"/>
</dbReference>
<comment type="similarity">
    <text evidence="6">Belongs to the ABC-4 integral membrane protein family.</text>
</comment>
<keyword evidence="10" id="KW-1185">Reference proteome</keyword>
<dbReference type="PANTHER" id="PTHR30572">
    <property type="entry name" value="MEMBRANE COMPONENT OF TRANSPORTER-RELATED"/>
    <property type="match status" value="1"/>
</dbReference>
<evidence type="ECO:0000256" key="3">
    <source>
        <dbReference type="ARBA" id="ARBA00022692"/>
    </source>
</evidence>
<evidence type="ECO:0000259" key="8">
    <source>
        <dbReference type="Pfam" id="PF02687"/>
    </source>
</evidence>
<reference evidence="10" key="1">
    <citation type="journal article" date="2019" name="Int. J. Syst. Evol. Microbiol.">
        <title>The Global Catalogue of Microorganisms (GCM) 10K type strain sequencing project: providing services to taxonomists for standard genome sequencing and annotation.</title>
        <authorList>
            <consortium name="The Broad Institute Genomics Platform"/>
            <consortium name="The Broad Institute Genome Sequencing Center for Infectious Disease"/>
            <person name="Wu L."/>
            <person name="Ma J."/>
        </authorList>
    </citation>
    <scope>NUCLEOTIDE SEQUENCE [LARGE SCALE GENOMIC DNA]</scope>
    <source>
        <strain evidence="10">CCUG 63369</strain>
    </source>
</reference>
<dbReference type="InterPro" id="IPR003838">
    <property type="entry name" value="ABC3_permease_C"/>
</dbReference>
<evidence type="ECO:0000313" key="9">
    <source>
        <dbReference type="EMBL" id="MFD0803664.1"/>
    </source>
</evidence>
<dbReference type="InterPro" id="IPR050250">
    <property type="entry name" value="Macrolide_Exporter_MacB"/>
</dbReference>
<feature type="domain" description="ABC3 transporter permease C-terminal" evidence="8">
    <location>
        <begin position="312"/>
        <end position="422"/>
    </location>
</feature>
<keyword evidence="2" id="KW-1003">Cell membrane</keyword>
<evidence type="ECO:0000256" key="1">
    <source>
        <dbReference type="ARBA" id="ARBA00004651"/>
    </source>
</evidence>
<evidence type="ECO:0000256" key="5">
    <source>
        <dbReference type="ARBA" id="ARBA00023136"/>
    </source>
</evidence>
<evidence type="ECO:0000256" key="6">
    <source>
        <dbReference type="ARBA" id="ARBA00038076"/>
    </source>
</evidence>
<name>A0ABW3BKZ4_9ACTN</name>
<evidence type="ECO:0000256" key="2">
    <source>
        <dbReference type="ARBA" id="ARBA00022475"/>
    </source>
</evidence>
<feature type="transmembrane region" description="Helical" evidence="7">
    <location>
        <begin position="398"/>
        <end position="417"/>
    </location>
</feature>
<keyword evidence="5 7" id="KW-0472">Membrane</keyword>
<evidence type="ECO:0000256" key="4">
    <source>
        <dbReference type="ARBA" id="ARBA00022989"/>
    </source>
</evidence>
<feature type="non-terminal residue" evidence="9">
    <location>
        <position position="422"/>
    </location>
</feature>
<evidence type="ECO:0000256" key="7">
    <source>
        <dbReference type="SAM" id="Phobius"/>
    </source>
</evidence>
<dbReference type="Proteomes" id="UP001596956">
    <property type="component" value="Unassembled WGS sequence"/>
</dbReference>
<dbReference type="PANTHER" id="PTHR30572:SF4">
    <property type="entry name" value="ABC TRANSPORTER PERMEASE YTRF"/>
    <property type="match status" value="1"/>
</dbReference>
<feature type="transmembrane region" description="Helical" evidence="7">
    <location>
        <begin position="28"/>
        <end position="61"/>
    </location>
</feature>
<keyword evidence="3 7" id="KW-0812">Transmembrane</keyword>
<gene>
    <name evidence="9" type="ORF">ACFQZU_20420</name>
</gene>
<proteinExistence type="inferred from homology"/>
<evidence type="ECO:0000313" key="10">
    <source>
        <dbReference type="Proteomes" id="UP001596956"/>
    </source>
</evidence>
<organism evidence="9 10">
    <name type="scientific">Streptomonospora algeriensis</name>
    <dbReference type="NCBI Taxonomy" id="995084"/>
    <lineage>
        <taxon>Bacteria</taxon>
        <taxon>Bacillati</taxon>
        <taxon>Actinomycetota</taxon>
        <taxon>Actinomycetes</taxon>
        <taxon>Streptosporangiales</taxon>
        <taxon>Nocardiopsidaceae</taxon>
        <taxon>Streptomonospora</taxon>
    </lineage>
</organism>
<comment type="caution">
    <text evidence="9">The sequence shown here is derived from an EMBL/GenBank/DDBJ whole genome shotgun (WGS) entry which is preliminary data.</text>
</comment>